<dbReference type="CDD" id="cd06558">
    <property type="entry name" value="crotonase-like"/>
    <property type="match status" value="1"/>
</dbReference>
<dbReference type="SUPFAM" id="SSF51735">
    <property type="entry name" value="NAD(P)-binding Rossmann-fold domains"/>
    <property type="match status" value="1"/>
</dbReference>
<dbReference type="PANTHER" id="PTHR43612">
    <property type="entry name" value="TRIFUNCTIONAL ENZYME SUBUNIT ALPHA"/>
    <property type="match status" value="1"/>
</dbReference>
<sequence length="715" mass="73852">MTTIDYTTDADGIVTLTIDVPGRPLNVLTPAFLADLGRAVDLIVADPAVIGAILTSGKTSGFMAGADVKEILALHDGGITAPGAARWAVDAAAVLRRLETCPKPIVAAMNGLALGGGYEVALACHRRIALDTPAVRIGLPEVKLGLLPAGGGTQRLPRMIGIEAALPLLLEGMTLTATDALRSGLVDDVAADPAVLMDKARGWLLTRPAAVAPWDVKGFRVPGGAGPLAPHAAQSFMAGTSRLKATRRCYPAPLAILSAVYEGTQVPFDTGMRIEAKYFGTLLADKIAGNLMRSFLRTGAARKRVFGDPARAPLAVRRIGVLGAGMMGSGIANAAVGAGVEVMLYDADPAATARGLAHAQKDRARAVARGSLTEAQAQATLARITPTEDLAAFAGADLIIEAVFEDRAVKGDILGRAQAMLGAGGFIASNTSTLAISGLATAVADPARFIGLHFFSPVERMPLVEVIVGAETSAETIADALAFVARLKKTPIVVHDSPGFYTSRVFCTYIDEAMAMLAEGISPALIENAARMAGFPAPPLSVTDEVSLDLQARVIGQAKADRLDARFLRAHAEPVVARFNTLGRLGRKTGGGFYDYAADGGKQLWPGLADLFPQAADQPTAEAVGKRLLYVQALESARCLAEGVIDDEATGDIGSVLGIGYPAWTGGALSLISTIGPERFAAECAGLAQSCGARFSPDDVVIAGAVAAASRARAA</sequence>
<dbReference type="Pfam" id="PF00725">
    <property type="entry name" value="3HCDH"/>
    <property type="match status" value="1"/>
</dbReference>
<evidence type="ECO:0000256" key="2">
    <source>
        <dbReference type="ARBA" id="ARBA00007005"/>
    </source>
</evidence>
<keyword evidence="8" id="KW-0456">Lyase</keyword>
<dbReference type="GO" id="GO:0004300">
    <property type="term" value="F:enoyl-CoA hydratase activity"/>
    <property type="evidence" value="ECO:0007669"/>
    <property type="project" value="TreeGrafter"/>
</dbReference>
<keyword evidence="3" id="KW-0276">Fatty acid metabolism</keyword>
<dbReference type="SUPFAM" id="SSF48179">
    <property type="entry name" value="6-phosphogluconate dehydrogenase C-terminal domain-like"/>
    <property type="match status" value="2"/>
</dbReference>
<comment type="similarity">
    <text evidence="2">In the central section; belongs to the 3-hydroxyacyl-CoA dehydrogenase family.</text>
</comment>
<evidence type="ECO:0000256" key="10">
    <source>
        <dbReference type="ARBA" id="ARBA00049556"/>
    </source>
</evidence>
<evidence type="ECO:0000256" key="3">
    <source>
        <dbReference type="ARBA" id="ARBA00022832"/>
    </source>
</evidence>
<keyword evidence="6" id="KW-0520">NAD</keyword>
<keyword evidence="4" id="KW-0442">Lipid degradation</keyword>
<name>A0A086Y5L6_9RHOB</name>
<proteinExistence type="inferred from homology"/>
<dbReference type="SUPFAM" id="SSF52096">
    <property type="entry name" value="ClpP/crotonase"/>
    <property type="match status" value="1"/>
</dbReference>
<comment type="catalytic activity">
    <reaction evidence="10">
        <text>a (3S)-3-hydroxyacyl-CoA + NAD(+) = a 3-oxoacyl-CoA + NADH + H(+)</text>
        <dbReference type="Rhea" id="RHEA:22432"/>
        <dbReference type="ChEBI" id="CHEBI:15378"/>
        <dbReference type="ChEBI" id="CHEBI:57318"/>
        <dbReference type="ChEBI" id="CHEBI:57540"/>
        <dbReference type="ChEBI" id="CHEBI:57945"/>
        <dbReference type="ChEBI" id="CHEBI:90726"/>
        <dbReference type="EC" id="1.1.1.35"/>
    </reaction>
</comment>
<comment type="pathway">
    <text evidence="1">Lipid metabolism; fatty acid beta-oxidation.</text>
</comment>
<evidence type="ECO:0000256" key="7">
    <source>
        <dbReference type="ARBA" id="ARBA00023098"/>
    </source>
</evidence>
<organism evidence="11 12">
    <name type="scientific">Haematobacter massiliensis</name>
    <dbReference type="NCBI Taxonomy" id="195105"/>
    <lineage>
        <taxon>Bacteria</taxon>
        <taxon>Pseudomonadati</taxon>
        <taxon>Pseudomonadota</taxon>
        <taxon>Alphaproteobacteria</taxon>
        <taxon>Rhodobacterales</taxon>
        <taxon>Paracoccaceae</taxon>
        <taxon>Haematobacter</taxon>
    </lineage>
</organism>
<dbReference type="InterPro" id="IPR001753">
    <property type="entry name" value="Enoyl-CoA_hydra/iso"/>
</dbReference>
<keyword evidence="12" id="KW-1185">Reference proteome</keyword>
<dbReference type="OrthoDB" id="9771883at2"/>
<keyword evidence="5" id="KW-0560">Oxidoreductase</keyword>
<dbReference type="Gene3D" id="3.40.50.720">
    <property type="entry name" value="NAD(P)-binding Rossmann-like Domain"/>
    <property type="match status" value="1"/>
</dbReference>
<dbReference type="Gene3D" id="3.90.226.10">
    <property type="entry name" value="2-enoyl-CoA Hydratase, Chain A, domain 1"/>
    <property type="match status" value="1"/>
</dbReference>
<evidence type="ECO:0000256" key="4">
    <source>
        <dbReference type="ARBA" id="ARBA00022963"/>
    </source>
</evidence>
<dbReference type="InterPro" id="IPR006108">
    <property type="entry name" value="3HC_DH_C"/>
</dbReference>
<evidence type="ECO:0000256" key="5">
    <source>
        <dbReference type="ARBA" id="ARBA00023002"/>
    </source>
</evidence>
<dbReference type="InterPro" id="IPR006176">
    <property type="entry name" value="3-OHacyl-CoA_DH_NAD-bd"/>
</dbReference>
<dbReference type="eggNOG" id="COG1250">
    <property type="taxonomic scope" value="Bacteria"/>
</dbReference>
<dbReference type="GO" id="GO:0070403">
    <property type="term" value="F:NAD+ binding"/>
    <property type="evidence" value="ECO:0007669"/>
    <property type="project" value="InterPro"/>
</dbReference>
<evidence type="ECO:0000256" key="8">
    <source>
        <dbReference type="ARBA" id="ARBA00023239"/>
    </source>
</evidence>
<reference evidence="11 12" key="1">
    <citation type="submission" date="2014-03" db="EMBL/GenBank/DDBJ databases">
        <title>Genome of Haematobacter massiliensis CCUG 47968.</title>
        <authorList>
            <person name="Wang D."/>
            <person name="Wang G."/>
        </authorList>
    </citation>
    <scope>NUCLEOTIDE SEQUENCE [LARGE SCALE GENOMIC DNA]</scope>
    <source>
        <strain evidence="11 12">CCUG 47968</strain>
    </source>
</reference>
<dbReference type="PANTHER" id="PTHR43612:SF3">
    <property type="entry name" value="TRIFUNCTIONAL ENZYME SUBUNIT ALPHA, MITOCHONDRIAL"/>
    <property type="match status" value="1"/>
</dbReference>
<protein>
    <submittedName>
        <fullName evidence="11">3-hydroxyacyl-CoA dehydrogenase</fullName>
    </submittedName>
</protein>
<dbReference type="InterPro" id="IPR029045">
    <property type="entry name" value="ClpP/crotonase-like_dom_sf"/>
</dbReference>
<keyword evidence="9" id="KW-0511">Multifunctional enzyme</keyword>
<accession>A0A086Y5L6</accession>
<dbReference type="EMBL" id="JGYG01000005">
    <property type="protein sequence ID" value="KFI29566.1"/>
    <property type="molecule type" value="Genomic_DNA"/>
</dbReference>
<dbReference type="InterPro" id="IPR050136">
    <property type="entry name" value="FA_oxidation_alpha_subunit"/>
</dbReference>
<dbReference type="GO" id="GO:0016509">
    <property type="term" value="F:long-chain (3S)-3-hydroxyacyl-CoA dehydrogenase (NAD+) activity"/>
    <property type="evidence" value="ECO:0007669"/>
    <property type="project" value="TreeGrafter"/>
</dbReference>
<comment type="caution">
    <text evidence="11">The sequence shown here is derived from an EMBL/GenBank/DDBJ whole genome shotgun (WGS) entry which is preliminary data.</text>
</comment>
<dbReference type="InterPro" id="IPR008927">
    <property type="entry name" value="6-PGluconate_DH-like_C_sf"/>
</dbReference>
<dbReference type="STRING" id="195105.CN97_15510"/>
<dbReference type="AlphaFoldDB" id="A0A086Y5L6"/>
<evidence type="ECO:0000313" key="12">
    <source>
        <dbReference type="Proteomes" id="UP000028826"/>
    </source>
</evidence>
<dbReference type="Pfam" id="PF00378">
    <property type="entry name" value="ECH_1"/>
    <property type="match status" value="1"/>
</dbReference>
<dbReference type="RefSeq" id="WP_035710268.1">
    <property type="nucleotide sequence ID" value="NZ_CAMIFG010000008.1"/>
</dbReference>
<dbReference type="GO" id="GO:0006635">
    <property type="term" value="P:fatty acid beta-oxidation"/>
    <property type="evidence" value="ECO:0007669"/>
    <property type="project" value="UniProtKB-UniPathway"/>
</dbReference>
<keyword evidence="7" id="KW-0443">Lipid metabolism</keyword>
<dbReference type="FunFam" id="3.40.50.720:FF:000009">
    <property type="entry name" value="Fatty oxidation complex, alpha subunit"/>
    <property type="match status" value="1"/>
</dbReference>
<evidence type="ECO:0000256" key="1">
    <source>
        <dbReference type="ARBA" id="ARBA00005005"/>
    </source>
</evidence>
<dbReference type="Gene3D" id="1.10.1040.50">
    <property type="match status" value="1"/>
</dbReference>
<dbReference type="InterPro" id="IPR036291">
    <property type="entry name" value="NAD(P)-bd_dom_sf"/>
</dbReference>
<gene>
    <name evidence="11" type="ORF">CN97_15510</name>
</gene>
<dbReference type="UniPathway" id="UPA00659"/>
<evidence type="ECO:0000256" key="9">
    <source>
        <dbReference type="ARBA" id="ARBA00023268"/>
    </source>
</evidence>
<dbReference type="Proteomes" id="UP000028826">
    <property type="component" value="Unassembled WGS sequence"/>
</dbReference>
<evidence type="ECO:0000256" key="6">
    <source>
        <dbReference type="ARBA" id="ARBA00023027"/>
    </source>
</evidence>
<evidence type="ECO:0000313" key="11">
    <source>
        <dbReference type="EMBL" id="KFI29566.1"/>
    </source>
</evidence>
<dbReference type="eggNOG" id="COG1024">
    <property type="taxonomic scope" value="Bacteria"/>
</dbReference>
<dbReference type="Pfam" id="PF02737">
    <property type="entry name" value="3HCDH_N"/>
    <property type="match status" value="1"/>
</dbReference>